<organism evidence="4">
    <name type="scientific">uncultured Caudovirales phage</name>
    <dbReference type="NCBI Taxonomy" id="2100421"/>
    <lineage>
        <taxon>Viruses</taxon>
        <taxon>Duplodnaviria</taxon>
        <taxon>Heunggongvirae</taxon>
        <taxon>Uroviricota</taxon>
        <taxon>Caudoviricetes</taxon>
        <taxon>Peduoviridae</taxon>
        <taxon>Maltschvirus</taxon>
        <taxon>Maltschvirus maltsch</taxon>
    </lineage>
</organism>
<name>A0A6J5LTS2_9CAUD</name>
<feature type="compositionally biased region" description="Basic and acidic residues" evidence="2">
    <location>
        <begin position="237"/>
        <end position="246"/>
    </location>
</feature>
<gene>
    <name evidence="4" type="ORF">UFOVP326_103</name>
</gene>
<dbReference type="EMBL" id="LR796340">
    <property type="protein sequence ID" value="CAB4137848.1"/>
    <property type="molecule type" value="Genomic_DNA"/>
</dbReference>
<evidence type="ECO:0000256" key="1">
    <source>
        <dbReference type="SAM" id="Coils"/>
    </source>
</evidence>
<dbReference type="GO" id="GO:0016887">
    <property type="term" value="F:ATP hydrolysis activity"/>
    <property type="evidence" value="ECO:0007669"/>
    <property type="project" value="InterPro"/>
</dbReference>
<accession>A0A6J5LTS2</accession>
<evidence type="ECO:0000259" key="3">
    <source>
        <dbReference type="Pfam" id="PF13476"/>
    </source>
</evidence>
<dbReference type="Gene3D" id="3.40.50.300">
    <property type="entry name" value="P-loop containing nucleotide triphosphate hydrolases"/>
    <property type="match status" value="1"/>
</dbReference>
<dbReference type="GO" id="GO:0000731">
    <property type="term" value="P:DNA synthesis involved in DNA repair"/>
    <property type="evidence" value="ECO:0007669"/>
    <property type="project" value="TreeGrafter"/>
</dbReference>
<dbReference type="InterPro" id="IPR027417">
    <property type="entry name" value="P-loop_NTPase"/>
</dbReference>
<reference evidence="4" key="1">
    <citation type="submission" date="2020-04" db="EMBL/GenBank/DDBJ databases">
        <authorList>
            <person name="Chiriac C."/>
            <person name="Salcher M."/>
            <person name="Ghai R."/>
            <person name="Kavagutti S V."/>
        </authorList>
    </citation>
    <scope>NUCLEOTIDE SEQUENCE</scope>
</reference>
<keyword evidence="1" id="KW-0175">Coiled coil</keyword>
<feature type="coiled-coil region" evidence="1">
    <location>
        <begin position="326"/>
        <end position="419"/>
    </location>
</feature>
<dbReference type="GO" id="GO:0006302">
    <property type="term" value="P:double-strand break repair"/>
    <property type="evidence" value="ECO:0007669"/>
    <property type="project" value="InterPro"/>
</dbReference>
<dbReference type="PANTHER" id="PTHR32182">
    <property type="entry name" value="DNA REPLICATION AND REPAIR PROTEIN RECF"/>
    <property type="match status" value="1"/>
</dbReference>
<proteinExistence type="predicted"/>
<dbReference type="SUPFAM" id="SSF52540">
    <property type="entry name" value="P-loop containing nucleoside triphosphate hydrolases"/>
    <property type="match status" value="1"/>
</dbReference>
<dbReference type="PANTHER" id="PTHR32182:SF0">
    <property type="entry name" value="DNA REPLICATION AND REPAIR PROTEIN RECF"/>
    <property type="match status" value="1"/>
</dbReference>
<protein>
    <submittedName>
        <fullName evidence="4">AAA domain containing protein</fullName>
    </submittedName>
</protein>
<evidence type="ECO:0000313" key="4">
    <source>
        <dbReference type="EMBL" id="CAB4137848.1"/>
    </source>
</evidence>
<dbReference type="Pfam" id="PF13476">
    <property type="entry name" value="AAA_23"/>
    <property type="match status" value="1"/>
</dbReference>
<evidence type="ECO:0000256" key="2">
    <source>
        <dbReference type="SAM" id="MobiDB-lite"/>
    </source>
</evidence>
<feature type="region of interest" description="Disordered" evidence="2">
    <location>
        <begin position="235"/>
        <end position="254"/>
    </location>
</feature>
<dbReference type="InterPro" id="IPR038729">
    <property type="entry name" value="Rad50/SbcC_AAA"/>
</dbReference>
<feature type="domain" description="Rad50/SbcC-type AAA" evidence="3">
    <location>
        <begin position="23"/>
        <end position="58"/>
    </location>
</feature>
<sequence>MRITGISLSNWIRHAHWEGGVTPLTVIAGPNEAGKSSIADAVAFVLTGSVGRVREKGRRAELGHMGRAGFATLTAGDATLTRDTGEGKTTASGTWPIDPAAPRALLPYVLRPRSFADDTPDDRRRVLMAAMRVPMTAAALKERLIQRKHSAELVQALADDQDIDQWRDRAAQLASEARGAWQAVAGGKYGSKKAEGWAAPTPEVCTDDELAAAEAAIEPADAAWRAALERVGAARQRAADHTENARRRAVAASAPELRQLQPRLSQAVTAAEAALATAQQQQNDVLARSPAAAQDCPHCKKPVVITPGNKLQPYAMPTNPANTAEVAAARRAVEAADTALAQAREDLAGCTAKLAAAESVTAPEADADSSASETLEEAEVAASETDAALHAARQRLAALKSARKTMEDAKKATAAAKEHHERAKAWTAIGEALAPDGIPGELLAETLAPFNDKLRHYASQARMKQVMVDDDMTIRVGTYHYDLASESARWRADAMIAAAIAEFSGLRFLVLDGFDVVQLADRGPALQWLYRMTKEGALDTILVCGTFADRPSAPADVTVHWLGASQERKAA</sequence>